<sequence>MSRVPQSSEKSLFVYLSLYCVKRSEGKPRKSSTMAESAVEQQQPEIAEAAQPQRDLKYLDFVLLATMQAVACSSRLYDYAKEGSGPLKPGVQAVEGTVRAVVAPVYDRFHALPYELLKSVDHMVDESVIKLERRLPSSLKEASARAYTAAHRAPEVARYVAGEIKHAGVAGAATGFAKTAAATLEPTAKQLYAKYEPVAEHGAVAAWRALNRLPLFPQVAEVAVPTAAHWSERYNSAVGRVAERGYSVAGYLPLVPTE</sequence>
<gene>
    <name evidence="3" type="primary">SRP_0</name>
    <name evidence="3" type="ORF">g.26114</name>
</gene>
<dbReference type="Pfam" id="PF05755">
    <property type="entry name" value="REF"/>
    <property type="match status" value="1"/>
</dbReference>
<comment type="similarity">
    <text evidence="1">Belongs to the REF/SRPP family.</text>
</comment>
<dbReference type="AlphaFoldDB" id="A0A1D1XQQ3"/>
<name>A0A1D1XQQ3_9ARAE</name>
<evidence type="ECO:0000256" key="1">
    <source>
        <dbReference type="ARBA" id="ARBA00009737"/>
    </source>
</evidence>
<dbReference type="PANTHER" id="PTHR33732">
    <property type="entry name" value="REF/SRPP-LIKE PROTEIN OS05G0151300/LOC_OS05G05940"/>
    <property type="match status" value="1"/>
</dbReference>
<evidence type="ECO:0000313" key="3">
    <source>
        <dbReference type="EMBL" id="JAT44687.1"/>
    </source>
</evidence>
<dbReference type="PANTHER" id="PTHR33732:SF3">
    <property type="entry name" value="OS07G0671800 PROTEIN"/>
    <property type="match status" value="1"/>
</dbReference>
<feature type="non-terminal residue" evidence="3">
    <location>
        <position position="258"/>
    </location>
</feature>
<feature type="region of interest" description="Disordered" evidence="2">
    <location>
        <begin position="28"/>
        <end position="47"/>
    </location>
</feature>
<dbReference type="InterPro" id="IPR008802">
    <property type="entry name" value="REF"/>
</dbReference>
<reference evidence="3" key="1">
    <citation type="submission" date="2015-07" db="EMBL/GenBank/DDBJ databases">
        <title>Transcriptome Assembly of Anthurium amnicola.</title>
        <authorList>
            <person name="Suzuki J."/>
        </authorList>
    </citation>
    <scope>NUCLEOTIDE SEQUENCE</scope>
</reference>
<proteinExistence type="inferred from homology"/>
<protein>
    <submittedName>
        <fullName evidence="3">Stress-related protein</fullName>
    </submittedName>
</protein>
<organism evidence="3">
    <name type="scientific">Anthurium amnicola</name>
    <dbReference type="NCBI Taxonomy" id="1678845"/>
    <lineage>
        <taxon>Eukaryota</taxon>
        <taxon>Viridiplantae</taxon>
        <taxon>Streptophyta</taxon>
        <taxon>Embryophyta</taxon>
        <taxon>Tracheophyta</taxon>
        <taxon>Spermatophyta</taxon>
        <taxon>Magnoliopsida</taxon>
        <taxon>Liliopsida</taxon>
        <taxon>Araceae</taxon>
        <taxon>Pothoideae</taxon>
        <taxon>Potheae</taxon>
        <taxon>Anthurium</taxon>
    </lineage>
</organism>
<accession>A0A1D1XQQ3</accession>
<dbReference type="EMBL" id="GDJX01023249">
    <property type="protein sequence ID" value="JAT44687.1"/>
    <property type="molecule type" value="Transcribed_RNA"/>
</dbReference>
<evidence type="ECO:0000256" key="2">
    <source>
        <dbReference type="SAM" id="MobiDB-lite"/>
    </source>
</evidence>